<evidence type="ECO:0000313" key="6">
    <source>
        <dbReference type="Proteomes" id="UP000198415"/>
    </source>
</evidence>
<dbReference type="PRINTS" id="PR00368">
    <property type="entry name" value="FADPNR"/>
</dbReference>
<dbReference type="EMBL" id="FZNR01000019">
    <property type="protein sequence ID" value="SNS61681.1"/>
    <property type="molecule type" value="Genomic_DNA"/>
</dbReference>
<keyword evidence="3" id="KW-0560">Oxidoreductase</keyword>
<dbReference type="GO" id="GO:0004497">
    <property type="term" value="F:monooxygenase activity"/>
    <property type="evidence" value="ECO:0007669"/>
    <property type="project" value="UniProtKB-KW"/>
</dbReference>
<evidence type="ECO:0000259" key="4">
    <source>
        <dbReference type="Pfam" id="PF07992"/>
    </source>
</evidence>
<gene>
    <name evidence="5" type="ORF">SAMN06264365_11999</name>
</gene>
<dbReference type="RefSeq" id="WP_089297494.1">
    <property type="nucleotide sequence ID" value="NZ_BOMU01000085.1"/>
</dbReference>
<dbReference type="OrthoDB" id="5168853at2"/>
<evidence type="ECO:0000256" key="1">
    <source>
        <dbReference type="ARBA" id="ARBA00001974"/>
    </source>
</evidence>
<dbReference type="SUPFAM" id="SSF51905">
    <property type="entry name" value="FAD/NAD(P)-binding domain"/>
    <property type="match status" value="1"/>
</dbReference>
<comment type="similarity">
    <text evidence="2">Belongs to the FAD-binding monooxygenase family.</text>
</comment>
<keyword evidence="3" id="KW-0503">Monooxygenase</keyword>
<protein>
    <submittedName>
        <fullName evidence="5">Predicted flavoprotein CzcO associated with the cation diffusion facilitator CzcD</fullName>
    </submittedName>
</protein>
<dbReference type="PANTHER" id="PTHR43872">
    <property type="entry name" value="MONOOXYGENASE, PUTATIVE (AFU_ORTHOLOGUE AFUA_8G02570)-RELATED"/>
    <property type="match status" value="1"/>
</dbReference>
<keyword evidence="6" id="KW-1185">Reference proteome</keyword>
<evidence type="ECO:0000256" key="2">
    <source>
        <dbReference type="ARBA" id="ARBA00010139"/>
    </source>
</evidence>
<dbReference type="PRINTS" id="PR00469">
    <property type="entry name" value="PNDRDTASEII"/>
</dbReference>
<dbReference type="InterPro" id="IPR023753">
    <property type="entry name" value="FAD/NAD-binding_dom"/>
</dbReference>
<dbReference type="Pfam" id="PF07992">
    <property type="entry name" value="Pyr_redox_2"/>
    <property type="match status" value="1"/>
</dbReference>
<dbReference type="AlphaFoldDB" id="A0A239FXP5"/>
<dbReference type="PANTHER" id="PTHR43872:SF1">
    <property type="entry name" value="MONOOXYGENASE, PUTATIVE (AFU_ORTHOLOGUE AFUA_8G02570)-RELATED"/>
    <property type="match status" value="1"/>
</dbReference>
<evidence type="ECO:0000313" key="5">
    <source>
        <dbReference type="EMBL" id="SNS61681.1"/>
    </source>
</evidence>
<sequence length="479" mass="52714">MTQLTDVLIVGAGISGINAAYRIRQARPDLTVTILEARDTMAGTWDLFRYPGVRSDSDIFTLAFPFRPWQGRDAIVGGEEIREYVLRTARETGIDQLIRYGTRVTSADWNSAEGRWHVDGYSARFLVLCTGYYDYENPHDPEIPGTSDFAGEIVHPQLWPEDLDYTGRRVVVVGSGATAVTVVPAMAGRAEHVTMLQRTPTYVLARPRRDVVANALRKLLPAGTAHRVARAKNILGQWLLYRLCRRYPDRMRALLRKGVVATTGSAEIADRDFAPPYAPWDQRLCIAPDGDLFTAIRNGSASVVTASIDRFVPEGVRLEDGRVLPADLVVTATGLRLKLLGGIDVRRDGAPVDLSETVTWHGTMLSGLPNLAVCIGYINLSWTVRADMTARLIARILGHLGEAGMDVVEPVAPADLGELAPFMDMQSGYLRRSAHLMPRAAGHYPWSIRQDVMADARATNHADLTDGLCWSKVSQGVRA</sequence>
<reference evidence="5 6" key="1">
    <citation type="submission" date="2017-06" db="EMBL/GenBank/DDBJ databases">
        <authorList>
            <person name="Kim H.J."/>
            <person name="Triplett B.A."/>
        </authorList>
    </citation>
    <scope>NUCLEOTIDE SEQUENCE [LARGE SCALE GENOMIC DNA]</scope>
    <source>
        <strain evidence="5 6">DSM 43151</strain>
    </source>
</reference>
<evidence type="ECO:0000256" key="3">
    <source>
        <dbReference type="ARBA" id="ARBA00023033"/>
    </source>
</evidence>
<organism evidence="5 6">
    <name type="scientific">Actinoplanes regularis</name>
    <dbReference type="NCBI Taxonomy" id="52697"/>
    <lineage>
        <taxon>Bacteria</taxon>
        <taxon>Bacillati</taxon>
        <taxon>Actinomycetota</taxon>
        <taxon>Actinomycetes</taxon>
        <taxon>Micromonosporales</taxon>
        <taxon>Micromonosporaceae</taxon>
        <taxon>Actinoplanes</taxon>
    </lineage>
</organism>
<dbReference type="Proteomes" id="UP000198415">
    <property type="component" value="Unassembled WGS sequence"/>
</dbReference>
<name>A0A239FXP5_9ACTN</name>
<feature type="domain" description="FAD/NAD(P)-binding" evidence="4">
    <location>
        <begin position="6"/>
        <end position="216"/>
    </location>
</feature>
<dbReference type="InterPro" id="IPR051820">
    <property type="entry name" value="FAD-binding_MO"/>
</dbReference>
<comment type="cofactor">
    <cofactor evidence="1">
        <name>FAD</name>
        <dbReference type="ChEBI" id="CHEBI:57692"/>
    </cofactor>
</comment>
<dbReference type="InterPro" id="IPR036188">
    <property type="entry name" value="FAD/NAD-bd_sf"/>
</dbReference>
<dbReference type="Gene3D" id="3.50.50.60">
    <property type="entry name" value="FAD/NAD(P)-binding domain"/>
    <property type="match status" value="1"/>
</dbReference>
<proteinExistence type="inferred from homology"/>
<accession>A0A239FXP5</accession>